<dbReference type="RefSeq" id="WP_089870918.1">
    <property type="nucleotide sequence ID" value="NZ_FNBH01000001.1"/>
</dbReference>
<dbReference type="STRING" id="454006.SAMN05421825_0382"/>
<dbReference type="OrthoDB" id="5464673at2"/>
<proteinExistence type="predicted"/>
<name>A0A1G7G9B2_9FLAO</name>
<accession>A0A1G7G9B2</accession>
<reference evidence="2" key="1">
    <citation type="submission" date="2016-10" db="EMBL/GenBank/DDBJ databases">
        <authorList>
            <person name="Varghese N."/>
            <person name="Submissions S."/>
        </authorList>
    </citation>
    <scope>NUCLEOTIDE SEQUENCE [LARGE SCALE GENOMIC DNA]</scope>
    <source>
        <strain evidence="2">DSM 19684</strain>
    </source>
</reference>
<sequence>MKKKLSLIFISWFFLSGSQMKEDQIPALIPQAIDQRFGYVDQGGRFVIFPEYHIAMFFSEDCNLLNSPNKSVAIFGTSDYATVEKDEVSYRIDKKGNRVYRYKLSDLGKCASSYHSSIYKAFALNGSYGLVSKEDVDISGYKDFNIYPQYQMLYVLQGDVENPMIVAVKNDKFGVVDKNNKTVIPFIYEDIKTNLSWKTANLFEVSKDGETYFFIDRNNNAY</sequence>
<dbReference type="EMBL" id="FNBH01000001">
    <property type="protein sequence ID" value="SDE84629.1"/>
    <property type="molecule type" value="Genomic_DNA"/>
</dbReference>
<dbReference type="AlphaFoldDB" id="A0A1G7G9B2"/>
<dbReference type="Proteomes" id="UP000199203">
    <property type="component" value="Unassembled WGS sequence"/>
</dbReference>
<keyword evidence="2" id="KW-1185">Reference proteome</keyword>
<protein>
    <submittedName>
        <fullName evidence="1">WG containing repeat-containing protein</fullName>
    </submittedName>
</protein>
<organism evidence="1 2">
    <name type="scientific">Epilithonimonas hungarica</name>
    <dbReference type="NCBI Taxonomy" id="454006"/>
    <lineage>
        <taxon>Bacteria</taxon>
        <taxon>Pseudomonadati</taxon>
        <taxon>Bacteroidota</taxon>
        <taxon>Flavobacteriia</taxon>
        <taxon>Flavobacteriales</taxon>
        <taxon>Weeksellaceae</taxon>
        <taxon>Chryseobacterium group</taxon>
        <taxon>Epilithonimonas</taxon>
    </lineage>
</organism>
<evidence type="ECO:0000313" key="2">
    <source>
        <dbReference type="Proteomes" id="UP000199203"/>
    </source>
</evidence>
<evidence type="ECO:0000313" key="1">
    <source>
        <dbReference type="EMBL" id="SDE84629.1"/>
    </source>
</evidence>
<gene>
    <name evidence="1" type="ORF">SAMN05421825_0382</name>
</gene>